<dbReference type="EMBL" id="QICA01000019">
    <property type="protein sequence ID" value="RNL36767.1"/>
    <property type="molecule type" value="Genomic_DNA"/>
</dbReference>
<dbReference type="AlphaFoldDB" id="A0A3N0API9"/>
<evidence type="ECO:0000313" key="3">
    <source>
        <dbReference type="Proteomes" id="UP000278327"/>
    </source>
</evidence>
<comment type="caution">
    <text evidence="2">The sequence shown here is derived from an EMBL/GenBank/DDBJ whole genome shotgun (WGS) entry which is preliminary data.</text>
</comment>
<dbReference type="SUPFAM" id="SSF52540">
    <property type="entry name" value="P-loop containing nucleoside triphosphate hydrolases"/>
    <property type="match status" value="1"/>
</dbReference>
<name>A0A3N0API9_9ACTN</name>
<dbReference type="Pfam" id="PF01656">
    <property type="entry name" value="CbiA"/>
    <property type="match status" value="1"/>
</dbReference>
<evidence type="ECO:0000313" key="2">
    <source>
        <dbReference type="EMBL" id="RNL36767.1"/>
    </source>
</evidence>
<gene>
    <name evidence="2" type="ORF">DMP10_10005</name>
</gene>
<sequence>MTADQAARLPFPLAPVTVVTGHYGVGKTNFALNLALDAAAAGYRVTLADMDVVNPYFRSNEYRDLLEEAGVRLIAPVFGHAGTSLDVPSVTGELAVAAAEAYRDETGRTVVIVDAGGDDVGATALARFAPALAAGPYAMLYVVNAFRNLTQEPADAVAVLCEIEAKSHLAATAVVGNSHLQDETALGHIVESVPYTQAVASMAGLPVACITAPIQAIQRENTGPCALDDIPNGYAVNVYVKPPWS</sequence>
<reference evidence="2 3" key="1">
    <citation type="journal article" date="2019" name="Microbiol. Resour. Announc.">
        <title>Draft Genome Sequences of Type Strains of Gordonibacter faecihominis, Paraeggerthella hongkongensis, Parvibacter caecicola,Slackia equolifaciens, Slackia faecicanis, and Slackia isoflavoniconvertens.</title>
        <authorList>
            <person name="Danylec N."/>
            <person name="Stoll D.A."/>
            <person name="Dotsch A."/>
            <person name="Huch M."/>
        </authorList>
    </citation>
    <scope>NUCLEOTIDE SEQUENCE [LARGE SCALE GENOMIC DNA]</scope>
    <source>
        <strain evidence="2 3">DSM 18785</strain>
    </source>
</reference>
<dbReference type="Proteomes" id="UP000278327">
    <property type="component" value="Unassembled WGS sequence"/>
</dbReference>
<evidence type="ECO:0000259" key="1">
    <source>
        <dbReference type="Pfam" id="PF01656"/>
    </source>
</evidence>
<proteinExistence type="predicted"/>
<dbReference type="Gene3D" id="3.40.50.300">
    <property type="entry name" value="P-loop containing nucleotide triphosphate hydrolases"/>
    <property type="match status" value="1"/>
</dbReference>
<dbReference type="InterPro" id="IPR027417">
    <property type="entry name" value="P-loop_NTPase"/>
</dbReference>
<dbReference type="RefSeq" id="WP_117285193.1">
    <property type="nucleotide sequence ID" value="NZ_JAMTCE010000019.1"/>
</dbReference>
<accession>A0A3N0API9</accession>
<protein>
    <recommendedName>
        <fullName evidence="1">CobQ/CobB/MinD/ParA nucleotide binding domain-containing protein</fullName>
    </recommendedName>
</protein>
<keyword evidence="3" id="KW-1185">Reference proteome</keyword>
<dbReference type="InterPro" id="IPR002586">
    <property type="entry name" value="CobQ/CobB/MinD/ParA_Nub-bd_dom"/>
</dbReference>
<feature type="domain" description="CobQ/CobB/MinD/ParA nucleotide binding" evidence="1">
    <location>
        <begin position="17"/>
        <end position="121"/>
    </location>
</feature>
<organism evidence="2 3">
    <name type="scientific">Adlercreutzia equolifaciens subsp. celatus DSM 18785</name>
    <dbReference type="NCBI Taxonomy" id="1121021"/>
    <lineage>
        <taxon>Bacteria</taxon>
        <taxon>Bacillati</taxon>
        <taxon>Actinomycetota</taxon>
        <taxon>Coriobacteriia</taxon>
        <taxon>Eggerthellales</taxon>
        <taxon>Eggerthellaceae</taxon>
        <taxon>Adlercreutzia</taxon>
    </lineage>
</organism>